<evidence type="ECO:0000256" key="1">
    <source>
        <dbReference type="SAM" id="Coils"/>
    </source>
</evidence>
<feature type="compositionally biased region" description="Acidic residues" evidence="2">
    <location>
        <begin position="132"/>
        <end position="142"/>
    </location>
</feature>
<dbReference type="Pfam" id="PF12732">
    <property type="entry name" value="YtxH"/>
    <property type="match status" value="1"/>
</dbReference>
<reference evidence="4" key="1">
    <citation type="submission" date="2018-05" db="EMBL/GenBank/DDBJ databases">
        <authorList>
            <person name="Lanie J.A."/>
            <person name="Ng W.-L."/>
            <person name="Kazmierczak K.M."/>
            <person name="Andrzejewski T.M."/>
            <person name="Davidsen T.M."/>
            <person name="Wayne K.J."/>
            <person name="Tettelin H."/>
            <person name="Glass J.I."/>
            <person name="Rusch D."/>
            <person name="Podicherti R."/>
            <person name="Tsui H.-C.T."/>
            <person name="Winkler M.E."/>
        </authorList>
    </citation>
    <scope>NUCLEOTIDE SEQUENCE</scope>
</reference>
<gene>
    <name evidence="4" type="ORF">METZ01_LOCUS109070</name>
</gene>
<dbReference type="PANTHER" id="PTHR35792">
    <property type="entry name" value="GENERAL STRESS PROTEIN"/>
    <property type="match status" value="1"/>
</dbReference>
<dbReference type="InterPro" id="IPR052928">
    <property type="entry name" value="Desiccation-related_membrane"/>
</dbReference>
<organism evidence="4">
    <name type="scientific">marine metagenome</name>
    <dbReference type="NCBI Taxonomy" id="408172"/>
    <lineage>
        <taxon>unclassified sequences</taxon>
        <taxon>metagenomes</taxon>
        <taxon>ecological metagenomes</taxon>
    </lineage>
</organism>
<proteinExistence type="predicted"/>
<dbReference type="PANTHER" id="PTHR35792:SF1">
    <property type="entry name" value="SLL0268 PROTEIN"/>
    <property type="match status" value="1"/>
</dbReference>
<dbReference type="AlphaFoldDB" id="A0A381WUL1"/>
<evidence type="ECO:0000256" key="3">
    <source>
        <dbReference type="SAM" id="Phobius"/>
    </source>
</evidence>
<evidence type="ECO:0000256" key="2">
    <source>
        <dbReference type="SAM" id="MobiDB-lite"/>
    </source>
</evidence>
<protein>
    <recommendedName>
        <fullName evidence="5">YtxH domain-containing protein</fullName>
    </recommendedName>
</protein>
<dbReference type="Gene3D" id="6.10.140.1430">
    <property type="match status" value="1"/>
</dbReference>
<keyword evidence="3" id="KW-0472">Membrane</keyword>
<sequence length="142" mass="15334">MRDQDDAPYVVIERDSGGGLGSFVLGALVGAGLALLFAPKSGAETQEDLKEHARRFRGAAEERVREAQRQVEEHLEEVREGVQTGFNGVKDAVNAGRSAASEARTDLEDKLQRSKAAYHAGVRAAQETVSIETEEEPEAEAL</sequence>
<feature type="transmembrane region" description="Helical" evidence="3">
    <location>
        <begin position="20"/>
        <end position="38"/>
    </location>
</feature>
<feature type="region of interest" description="Disordered" evidence="2">
    <location>
        <begin position="118"/>
        <end position="142"/>
    </location>
</feature>
<name>A0A381WUL1_9ZZZZ</name>
<evidence type="ECO:0000313" key="4">
    <source>
        <dbReference type="EMBL" id="SVA56216.1"/>
    </source>
</evidence>
<evidence type="ECO:0008006" key="5">
    <source>
        <dbReference type="Google" id="ProtNLM"/>
    </source>
</evidence>
<feature type="coiled-coil region" evidence="1">
    <location>
        <begin position="57"/>
        <end position="84"/>
    </location>
</feature>
<keyword evidence="3" id="KW-0812">Transmembrane</keyword>
<keyword evidence="3" id="KW-1133">Transmembrane helix</keyword>
<dbReference type="InterPro" id="IPR024623">
    <property type="entry name" value="YtxH"/>
</dbReference>
<keyword evidence="1" id="KW-0175">Coiled coil</keyword>
<accession>A0A381WUL1</accession>
<dbReference type="EMBL" id="UINC01012940">
    <property type="protein sequence ID" value="SVA56216.1"/>
    <property type="molecule type" value="Genomic_DNA"/>
</dbReference>